<name>A0A8C1UH80_CYPCA</name>
<evidence type="ECO:0000259" key="19">
    <source>
        <dbReference type="PROSITE" id="PS50013"/>
    </source>
</evidence>
<dbReference type="InterPro" id="IPR012957">
    <property type="entry name" value="CHD_C2"/>
</dbReference>
<dbReference type="Gene3D" id="2.40.50.40">
    <property type="match status" value="2"/>
</dbReference>
<feature type="region of interest" description="Disordered" evidence="18">
    <location>
        <begin position="1200"/>
        <end position="1273"/>
    </location>
</feature>
<evidence type="ECO:0000256" key="10">
    <source>
        <dbReference type="ARBA" id="ARBA00022840"/>
    </source>
</evidence>
<evidence type="ECO:0000256" key="17">
    <source>
        <dbReference type="PROSITE-ProRule" id="PRU00146"/>
    </source>
</evidence>
<dbReference type="PANTHER" id="PTHR45623:SF22">
    <property type="entry name" value="CHROMODOMAIN-HELICASE-DNA-BINDING PROTEIN 4"/>
    <property type="match status" value="1"/>
</dbReference>
<dbReference type="FunFam" id="3.30.40.10:FF:000011">
    <property type="entry name" value="chromodomain-helicase-DNA-binding protein 4 isoform X1"/>
    <property type="match status" value="1"/>
</dbReference>
<dbReference type="Gene3D" id="3.30.40.10">
    <property type="entry name" value="Zinc/RING finger domain, C3HC4 (zinc finger)"/>
    <property type="match status" value="2"/>
</dbReference>
<dbReference type="InterPro" id="IPR002464">
    <property type="entry name" value="DNA/RNA_helicase_DEAH_CS"/>
</dbReference>
<feature type="domain" description="Chromo" evidence="19">
    <location>
        <begin position="492"/>
        <end position="525"/>
    </location>
</feature>
<keyword evidence="5" id="KW-0677">Repeat</keyword>
<dbReference type="GO" id="GO:0016581">
    <property type="term" value="C:NuRD complex"/>
    <property type="evidence" value="ECO:0007669"/>
    <property type="project" value="TreeGrafter"/>
</dbReference>
<dbReference type="SMART" id="SM00249">
    <property type="entry name" value="PHD"/>
    <property type="match status" value="2"/>
</dbReference>
<dbReference type="Gene3D" id="3.40.50.300">
    <property type="entry name" value="P-loop containing nucleotide triphosphate hydrolases"/>
    <property type="match status" value="1"/>
</dbReference>
<evidence type="ECO:0000256" key="4">
    <source>
        <dbReference type="ARBA" id="ARBA00022723"/>
    </source>
</evidence>
<dbReference type="PROSITE" id="PS51194">
    <property type="entry name" value="HELICASE_CTER"/>
    <property type="match status" value="1"/>
</dbReference>
<dbReference type="CDD" id="cd18667">
    <property type="entry name" value="CD1_tandem_CHD3-4_like"/>
    <property type="match status" value="1"/>
</dbReference>
<evidence type="ECO:0000259" key="22">
    <source>
        <dbReference type="PROSITE" id="PS51194"/>
    </source>
</evidence>
<feature type="domain" description="PHD-type" evidence="20">
    <location>
        <begin position="317"/>
        <end position="364"/>
    </location>
</feature>
<keyword evidence="9" id="KW-0862">Zinc</keyword>
<dbReference type="GO" id="GO:0008270">
    <property type="term" value="F:zinc ion binding"/>
    <property type="evidence" value="ECO:0007669"/>
    <property type="project" value="UniProtKB-KW"/>
</dbReference>
<dbReference type="SMART" id="SM01147">
    <property type="entry name" value="DUF1087"/>
    <property type="match status" value="1"/>
</dbReference>
<dbReference type="PROSITE" id="PS00690">
    <property type="entry name" value="DEAH_ATP_HELICASE"/>
    <property type="match status" value="1"/>
</dbReference>
<dbReference type="GO" id="GO:0005524">
    <property type="term" value="F:ATP binding"/>
    <property type="evidence" value="ECO:0007669"/>
    <property type="project" value="UniProtKB-KW"/>
</dbReference>
<feature type="region of interest" description="Disordered" evidence="18">
    <location>
        <begin position="378"/>
        <end position="398"/>
    </location>
</feature>
<dbReference type="PROSITE" id="PS50016">
    <property type="entry name" value="ZF_PHD_2"/>
    <property type="match status" value="2"/>
</dbReference>
<keyword evidence="3" id="KW-0597">Phosphoprotein</keyword>
<dbReference type="FunFam" id="2.40.50.40:FF:000003">
    <property type="entry name" value="chromodomain-helicase-DNA-binding protein 3 isoform X1"/>
    <property type="match status" value="1"/>
</dbReference>
<dbReference type="Pfam" id="PF00176">
    <property type="entry name" value="SNF2-rel_dom"/>
    <property type="match status" value="1"/>
</dbReference>
<keyword evidence="7 17" id="KW-0863">Zinc-finger</keyword>
<dbReference type="FunFam" id="3.30.40.10:FF:000001">
    <property type="entry name" value="chromodomain-helicase-DNA-binding protein 3 isoform X1"/>
    <property type="match status" value="1"/>
</dbReference>
<dbReference type="SMART" id="SM00487">
    <property type="entry name" value="DEXDc"/>
    <property type="match status" value="1"/>
</dbReference>
<evidence type="ECO:0000256" key="8">
    <source>
        <dbReference type="ARBA" id="ARBA00022801"/>
    </source>
</evidence>
<reference evidence="23" key="1">
    <citation type="submission" date="2025-08" db="UniProtKB">
        <authorList>
            <consortium name="Ensembl"/>
        </authorList>
    </citation>
    <scope>IDENTIFICATION</scope>
</reference>
<feature type="region of interest" description="Disordered" evidence="18">
    <location>
        <begin position="1384"/>
        <end position="1454"/>
    </location>
</feature>
<comment type="similarity">
    <text evidence="2">Belongs to the SNF2/RAD54 helicase family.</text>
</comment>
<dbReference type="InterPro" id="IPR013083">
    <property type="entry name" value="Znf_RING/FYVE/PHD"/>
</dbReference>
<feature type="compositionally biased region" description="Basic residues" evidence="18">
    <location>
        <begin position="20"/>
        <end position="36"/>
    </location>
</feature>
<comment type="catalytic activity">
    <reaction evidence="16">
        <text>ATP + H2O = ADP + phosphate + H(+)</text>
        <dbReference type="Rhea" id="RHEA:13065"/>
        <dbReference type="ChEBI" id="CHEBI:15377"/>
        <dbReference type="ChEBI" id="CHEBI:15378"/>
        <dbReference type="ChEBI" id="CHEBI:30616"/>
        <dbReference type="ChEBI" id="CHEBI:43474"/>
        <dbReference type="ChEBI" id="CHEBI:456216"/>
    </reaction>
</comment>
<dbReference type="Pfam" id="PF00385">
    <property type="entry name" value="Chromo"/>
    <property type="match status" value="1"/>
</dbReference>
<feature type="domain" description="Chromo" evidence="19">
    <location>
        <begin position="395"/>
        <end position="454"/>
    </location>
</feature>
<dbReference type="InterPro" id="IPR019787">
    <property type="entry name" value="Znf_PHD-finger"/>
</dbReference>
<evidence type="ECO:0000256" key="9">
    <source>
        <dbReference type="ARBA" id="ARBA00022833"/>
    </source>
</evidence>
<evidence type="ECO:0000256" key="6">
    <source>
        <dbReference type="ARBA" id="ARBA00022741"/>
    </source>
</evidence>
<dbReference type="SUPFAM" id="SSF54160">
    <property type="entry name" value="Chromo domain-like"/>
    <property type="match status" value="2"/>
</dbReference>
<dbReference type="Ensembl" id="ENSCCRT00015038645.1">
    <property type="protein sequence ID" value="ENSCCRP00015037356.1"/>
    <property type="gene ID" value="ENSCCRG00015006615.1"/>
</dbReference>
<dbReference type="InterPro" id="IPR019786">
    <property type="entry name" value="Zinc_finger_PHD-type_CS"/>
</dbReference>
<dbReference type="PROSITE" id="PS51192">
    <property type="entry name" value="HELICASE_ATP_BIND_1"/>
    <property type="match status" value="1"/>
</dbReference>
<dbReference type="Pfam" id="PF06465">
    <property type="entry name" value="DUF1087"/>
    <property type="match status" value="1"/>
</dbReference>
<dbReference type="Pfam" id="PF00628">
    <property type="entry name" value="PHD"/>
    <property type="match status" value="2"/>
</dbReference>
<dbReference type="CDD" id="cd15532">
    <property type="entry name" value="PHD2_CHD_II"/>
    <property type="match status" value="1"/>
</dbReference>
<keyword evidence="6" id="KW-0547">Nucleotide-binding</keyword>
<dbReference type="InterPro" id="IPR011011">
    <property type="entry name" value="Znf_FYVE_PHD"/>
</dbReference>
<feature type="region of interest" description="Disordered" evidence="18">
    <location>
        <begin position="450"/>
        <end position="473"/>
    </location>
</feature>
<comment type="subcellular location">
    <subcellularLocation>
        <location evidence="1">Nucleus</location>
    </subcellularLocation>
</comment>
<dbReference type="SMART" id="SM00298">
    <property type="entry name" value="CHROMO"/>
    <property type="match status" value="2"/>
</dbReference>
<dbReference type="InterPro" id="IPR009463">
    <property type="entry name" value="DUF1087"/>
</dbReference>
<dbReference type="Pfam" id="PF00271">
    <property type="entry name" value="Helicase_C"/>
    <property type="match status" value="1"/>
</dbReference>
<evidence type="ECO:0000313" key="24">
    <source>
        <dbReference type="Proteomes" id="UP000694700"/>
    </source>
</evidence>
<evidence type="ECO:0000256" key="15">
    <source>
        <dbReference type="ARBA" id="ARBA00023242"/>
    </source>
</evidence>
<dbReference type="Proteomes" id="UP000694700">
    <property type="component" value="Unplaced"/>
</dbReference>
<evidence type="ECO:0000256" key="18">
    <source>
        <dbReference type="SAM" id="MobiDB-lite"/>
    </source>
</evidence>
<keyword evidence="15" id="KW-0539">Nucleus</keyword>
<organism evidence="23 24">
    <name type="scientific">Cyprinus carpio</name>
    <name type="common">Common carp</name>
    <dbReference type="NCBI Taxonomy" id="7962"/>
    <lineage>
        <taxon>Eukaryota</taxon>
        <taxon>Metazoa</taxon>
        <taxon>Chordata</taxon>
        <taxon>Craniata</taxon>
        <taxon>Vertebrata</taxon>
        <taxon>Euteleostomi</taxon>
        <taxon>Actinopterygii</taxon>
        <taxon>Neopterygii</taxon>
        <taxon>Teleostei</taxon>
        <taxon>Ostariophysi</taxon>
        <taxon>Cypriniformes</taxon>
        <taxon>Cyprinidae</taxon>
        <taxon>Cyprininae</taxon>
        <taxon>Cyprinus</taxon>
    </lineage>
</organism>
<dbReference type="SMART" id="SM00490">
    <property type="entry name" value="HELICc"/>
    <property type="match status" value="1"/>
</dbReference>
<protein>
    <submittedName>
        <fullName evidence="23">Chromodomain helicase DNA binding protein 4a</fullName>
    </submittedName>
</protein>
<dbReference type="GO" id="GO:0140658">
    <property type="term" value="F:ATP-dependent chromatin remodeler activity"/>
    <property type="evidence" value="ECO:0007669"/>
    <property type="project" value="TreeGrafter"/>
</dbReference>
<dbReference type="InterPro" id="IPR000330">
    <property type="entry name" value="SNF2_N"/>
</dbReference>
<dbReference type="InterPro" id="IPR014001">
    <property type="entry name" value="Helicase_ATP-bd"/>
</dbReference>
<dbReference type="InterPro" id="IPR027417">
    <property type="entry name" value="P-loop_NTPase"/>
</dbReference>
<feature type="domain" description="Helicase C-terminal" evidence="22">
    <location>
        <begin position="925"/>
        <end position="1074"/>
    </location>
</feature>
<evidence type="ECO:0000313" key="23">
    <source>
        <dbReference type="Ensembl" id="ENSCCRP00015037356.1"/>
    </source>
</evidence>
<dbReference type="InterPro" id="IPR001650">
    <property type="entry name" value="Helicase_C-like"/>
</dbReference>
<keyword evidence="8" id="KW-0378">Hydrolase</keyword>
<dbReference type="CDD" id="cd18662">
    <property type="entry name" value="CD2_tandem_CHD3-4_like"/>
    <property type="match status" value="1"/>
</dbReference>
<keyword evidence="10" id="KW-0067">ATP-binding</keyword>
<feature type="domain" description="PHD-type" evidence="20">
    <location>
        <begin position="240"/>
        <end position="287"/>
    </location>
</feature>
<feature type="compositionally biased region" description="Acidic residues" evidence="18">
    <location>
        <begin position="1"/>
        <end position="14"/>
    </location>
</feature>
<dbReference type="GO" id="GO:0003677">
    <property type="term" value="F:DNA binding"/>
    <property type="evidence" value="ECO:0007669"/>
    <property type="project" value="UniProtKB-KW"/>
</dbReference>
<dbReference type="Gene3D" id="3.40.50.10810">
    <property type="entry name" value="Tandem AAA-ATPase domain"/>
    <property type="match status" value="1"/>
</dbReference>
<dbReference type="PROSITE" id="PS50013">
    <property type="entry name" value="CHROMO_2"/>
    <property type="match status" value="2"/>
</dbReference>
<keyword evidence="13" id="KW-0238">DNA-binding</keyword>
<feature type="domain" description="Helicase ATP-binding" evidence="21">
    <location>
        <begin position="609"/>
        <end position="793"/>
    </location>
</feature>
<evidence type="ECO:0000256" key="1">
    <source>
        <dbReference type="ARBA" id="ARBA00004123"/>
    </source>
</evidence>
<dbReference type="Pfam" id="PF06461">
    <property type="entry name" value="CHDII_SANT-like"/>
    <property type="match status" value="1"/>
</dbReference>
<dbReference type="InterPro" id="IPR038718">
    <property type="entry name" value="SNF2-like_sf"/>
</dbReference>
<evidence type="ECO:0000256" key="3">
    <source>
        <dbReference type="ARBA" id="ARBA00022553"/>
    </source>
</evidence>
<evidence type="ECO:0000256" key="11">
    <source>
        <dbReference type="ARBA" id="ARBA00022853"/>
    </source>
</evidence>
<dbReference type="InterPro" id="IPR049730">
    <property type="entry name" value="SNF2/RAD54-like_C"/>
</dbReference>
<evidence type="ECO:0000256" key="2">
    <source>
        <dbReference type="ARBA" id="ARBA00007025"/>
    </source>
</evidence>
<keyword evidence="14" id="KW-0804">Transcription</keyword>
<dbReference type="CDD" id="cd18793">
    <property type="entry name" value="SF2_C_SNF"/>
    <property type="match status" value="1"/>
</dbReference>
<feature type="compositionally biased region" description="Acidic residues" evidence="18">
    <location>
        <begin position="53"/>
        <end position="63"/>
    </location>
</feature>
<dbReference type="SMART" id="SM01146">
    <property type="entry name" value="DUF1086"/>
    <property type="match status" value="1"/>
</dbReference>
<evidence type="ECO:0000256" key="14">
    <source>
        <dbReference type="ARBA" id="ARBA00023163"/>
    </source>
</evidence>
<dbReference type="InterPro" id="IPR023780">
    <property type="entry name" value="Chromo_domain"/>
</dbReference>
<dbReference type="PANTHER" id="PTHR45623">
    <property type="entry name" value="CHROMODOMAIN-HELICASE-DNA-BINDING PROTEIN 3-RELATED-RELATED"/>
    <property type="match status" value="1"/>
</dbReference>
<dbReference type="Pfam" id="PF08074">
    <property type="entry name" value="CHDCT2"/>
    <property type="match status" value="1"/>
</dbReference>
<accession>A0A8C1UH80</accession>
<dbReference type="InterPro" id="IPR000953">
    <property type="entry name" value="Chromo/chromo_shadow_dom"/>
</dbReference>
<evidence type="ECO:0000256" key="12">
    <source>
        <dbReference type="ARBA" id="ARBA00023015"/>
    </source>
</evidence>
<dbReference type="Pfam" id="PF08073">
    <property type="entry name" value="CHDNT"/>
    <property type="match status" value="1"/>
</dbReference>
<dbReference type="InterPro" id="IPR016197">
    <property type="entry name" value="Chromo-like_dom_sf"/>
</dbReference>
<dbReference type="CDD" id="cd18056">
    <property type="entry name" value="DEXHc_CHD4"/>
    <property type="match status" value="1"/>
</dbReference>
<dbReference type="PROSITE" id="PS01359">
    <property type="entry name" value="ZF_PHD_1"/>
    <property type="match status" value="1"/>
</dbReference>
<evidence type="ECO:0000259" key="20">
    <source>
        <dbReference type="PROSITE" id="PS50016"/>
    </source>
</evidence>
<dbReference type="GO" id="GO:0003682">
    <property type="term" value="F:chromatin binding"/>
    <property type="evidence" value="ECO:0007669"/>
    <property type="project" value="TreeGrafter"/>
</dbReference>
<dbReference type="SUPFAM" id="SSF52540">
    <property type="entry name" value="P-loop containing nucleoside triphosphate hydrolases"/>
    <property type="match status" value="2"/>
</dbReference>
<keyword evidence="12" id="KW-0805">Transcription regulation</keyword>
<feature type="region of interest" description="Disordered" evidence="18">
    <location>
        <begin position="153"/>
        <end position="212"/>
    </location>
</feature>
<evidence type="ECO:0000256" key="16">
    <source>
        <dbReference type="ARBA" id="ARBA00049360"/>
    </source>
</evidence>
<dbReference type="SUPFAM" id="SSF57903">
    <property type="entry name" value="FYVE/PHD zinc finger"/>
    <property type="match status" value="1"/>
</dbReference>
<feature type="compositionally biased region" description="Basic and acidic residues" evidence="18">
    <location>
        <begin position="1392"/>
        <end position="1454"/>
    </location>
</feature>
<evidence type="ECO:0000256" key="13">
    <source>
        <dbReference type="ARBA" id="ARBA00023125"/>
    </source>
</evidence>
<evidence type="ECO:0000259" key="21">
    <source>
        <dbReference type="PROSITE" id="PS51192"/>
    </source>
</evidence>
<dbReference type="FunFam" id="2.40.50.40:FF:000017">
    <property type="entry name" value="chromodomain-helicase-DNA-binding protein 3 isoform X3"/>
    <property type="match status" value="1"/>
</dbReference>
<dbReference type="InterPro" id="IPR012958">
    <property type="entry name" value="CHD_N"/>
</dbReference>
<dbReference type="InterPro" id="IPR001965">
    <property type="entry name" value="Znf_PHD"/>
</dbReference>
<dbReference type="FunFam" id="3.40.50.300:FF:000015">
    <property type="entry name" value="chromodomain-helicase-DNA-binding protein 9 isoform X1"/>
    <property type="match status" value="1"/>
</dbReference>
<keyword evidence="4" id="KW-0479">Metal-binding</keyword>
<dbReference type="CDD" id="cd15531">
    <property type="entry name" value="PHD1_CHD_II"/>
    <property type="match status" value="1"/>
</dbReference>
<evidence type="ECO:0000256" key="5">
    <source>
        <dbReference type="ARBA" id="ARBA00022737"/>
    </source>
</evidence>
<dbReference type="InterPro" id="IPR009462">
    <property type="entry name" value="CHD_II_SANT-like"/>
</dbReference>
<dbReference type="GO" id="GO:0016887">
    <property type="term" value="F:ATP hydrolysis activity"/>
    <property type="evidence" value="ECO:0007669"/>
    <property type="project" value="TreeGrafter"/>
</dbReference>
<proteinExistence type="inferred from homology"/>
<keyword evidence="11" id="KW-0156">Chromatin regulator</keyword>
<dbReference type="FunFam" id="3.40.50.10810:FF:000001">
    <property type="entry name" value="chromodomain-helicase-DNA-binding protein 3 isoform X1"/>
    <property type="match status" value="1"/>
</dbReference>
<feature type="compositionally biased region" description="Pro residues" evidence="18">
    <location>
        <begin position="380"/>
        <end position="398"/>
    </location>
</feature>
<feature type="region of interest" description="Disordered" evidence="18">
    <location>
        <begin position="1"/>
        <end position="74"/>
    </location>
</feature>
<dbReference type="GO" id="GO:0042393">
    <property type="term" value="F:histone binding"/>
    <property type="evidence" value="ECO:0007669"/>
    <property type="project" value="TreeGrafter"/>
</dbReference>
<evidence type="ECO:0000256" key="7">
    <source>
        <dbReference type="ARBA" id="ARBA00022771"/>
    </source>
</evidence>
<sequence length="1656" mass="189443">DLDDGEEDRSESEGSDYTPGRKKKKRACTTKDKKRSSSGADRNSAASKRREPEEEEDEDDDDAEPKSSSQLLDTWGMEDIDHVFTEEDYRTLTNYKAFSQFVRPLIAAKNPKIAVSKMMMVLGAKWREFSTNNPLRGSAAATTALAAASASVSVETVEDRPVTAPTSQISAEATPAAPIRKAKTKEGKGPNARKKSKPAPKPQEKKVKTKKVAPLKIKLGGFSSKRKRDDDGDGYETDHQDYCEVCQQGGEIILCDTCPRAYHMVCLDPDMEKAPEGTWSCPHCEKMGIQWEAREDASDGEEDNEVGGEAEEDDHHMEFCRVCKDGGELLCCDSCPSSYHIHCLNPPLPEIPNGEWICPRCTCPTMKGKVQKILTWRWSEPPPPTPVPRPSDLPADAPNPMPLAGRPEREFFVKWHNMSYWHCSWVSELQLEMHCQVMFRNYQRKNDMDEPQPVDFGVEGDEDKSEKRKKKDPTYARMEEKYYRFGIKMEWMMIHRILNHSVDKKNNCHYLIKWRDLTYDQATWEADDMDIPEFDTYKLQYWNHRELMMGDEGKPGKKIKVKGKVRKLDRPPENPVVDPTIKFERQPDYLDATGGTLHPYQMEGLNWLRFSWAQGTDTILADEMGLGKTVQTAVFLYSLYKEGHSKGPFLVSAPLSTIINWEREFEMWAPGMYVVTYVGDKDSRAVIRENEFSFENNAIRGGKKPSRMKKEASVKFHVLLTSYELITIDTAVLGSIDWACLVVDEAHRLKNNQSKFFRVLNNYPLQHKLLLTGTPLQNNLEELFHLLNFLTPERFSNLEGFLEEFADIAKEDQIKKLHDMLGPHMLRRLKADVFKHMPSKTELILRVELSPMQKKYYKFILTRNFEALNTRSGGNQVSLLNVVMDLKKCCNHPYLFPVAAMEAAKMPNGMYEGSTLTKASGKLLLLHKMLRKLKEGGHRVLIFSQMTKMLDLLEDFLENEGYKYERIDGSITGGMRQEAIDRFNAPGAPQFVFLLSTRAGGLGINLATADTVVIYDSDWNPHNDIQAFSRAHRIGQNKKVMIYRFVTKASVEERITQVAKKKMMLTHLVVRPGLGSKTGSMSKQELDDILKFGTEELFKDEGEGFLTQGLEIGIEDSSVIHYDDKAIDRLLDRNQDATDDTELQSMNEYLSSFKVAQYVVKDEEEEEEVQREIIKQEESVDPDYWEKLLRHHYEQQQEDLARNLGKGKRIRKQVNYNDGSQEDRDWQDDQSDGQSDYSVASEEGDEDFDERTEANSRRPNRKGLRNDKDKPLPPLLARVSGNIEVLGFNARQRKAFLNAVMRYGMPPQDAFTTQWLVRDLRGKSEREFKAYVSLFMRHLCEPGADGAESFADGVPREGLSRQHVLTRIGVMSLIRKKVIAIPDEDDEASSASEDKGKDSEEKDKMPETSSDGDKAEGKQDEKEEEKAKSEDADEKTSDSKPKDSEAEKETDTKGEQKWHKYNNYLPKCHKFICTLTHCLRHGYARWQDIQNDVRFAILNEPFKGEINRGNFLEIKNKFLARRFKLLEQALVIEEQLRRAAYLNMTEDPSHPSMALNTRFSEVECLAESHQHLSKESMSGNKPANAVLHKVLKQLEELLSDMKADVTRLPATIARIPPVAVRLQMSERNILSRLASRGPDTQSQQVHIYLMCFYRLQ</sequence>